<sequence>MSDYSPELLLLVRLVEPGKLLPPLPGAGHVLATLLGMSPQDLAQIDKHIDQLLDAAAAALLAQDGIQNAVNRLSSYGPSSMAAIGDSLTADRLGWFALLARVCSLGGGMATFVNAACAGETSVQLIPRVPALLATPVPLILCMAPGNDARRFGRPDASPQISGEETSRALAMVREECLTAGRDVLLITPPGIDSVRAAASPFWASMATFWDQGNLDHVCQATLSLDADAIDLRTILVGEPAYREADGLHTTLAGASQIVRSVLPRLAARYS</sequence>
<dbReference type="Proteomes" id="UP000217141">
    <property type="component" value="Chromosome I"/>
</dbReference>
<dbReference type="SUPFAM" id="SSF52266">
    <property type="entry name" value="SGNH hydrolase"/>
    <property type="match status" value="1"/>
</dbReference>
<dbReference type="RefSeq" id="WP_095686950.1">
    <property type="nucleotide sequence ID" value="NZ_CP022745.1"/>
</dbReference>
<protein>
    <recommendedName>
        <fullName evidence="1">SGNH hydrolase-type esterase domain-containing protein</fullName>
    </recommendedName>
</protein>
<dbReference type="Pfam" id="PF13472">
    <property type="entry name" value="Lipase_GDSL_2"/>
    <property type="match status" value="1"/>
</dbReference>
<dbReference type="InterPro" id="IPR036514">
    <property type="entry name" value="SGNH_hydro_sf"/>
</dbReference>
<reference evidence="2 3" key="1">
    <citation type="submission" date="2017-08" db="EMBL/GenBank/DDBJ databases">
        <title>Whole Genome Sequence of Sphingobium hydrophobicum C1: Insights into Adaption to the Electronic-waste Contaminated Sediment.</title>
        <authorList>
            <person name="Song D."/>
            <person name="Chen X."/>
            <person name="Xu M."/>
        </authorList>
    </citation>
    <scope>NUCLEOTIDE SEQUENCE [LARGE SCALE GENOMIC DNA]</scope>
    <source>
        <strain evidence="2 3">C1</strain>
    </source>
</reference>
<feature type="domain" description="SGNH hydrolase-type esterase" evidence="1">
    <location>
        <begin position="83"/>
        <end position="254"/>
    </location>
</feature>
<evidence type="ECO:0000313" key="2">
    <source>
        <dbReference type="EMBL" id="ASY44129.1"/>
    </source>
</evidence>
<name>A0A249MSK8_SPHXE</name>
<dbReference type="InterPro" id="IPR013830">
    <property type="entry name" value="SGNH_hydro"/>
</dbReference>
<dbReference type="KEGG" id="shyd:CJD35_06465"/>
<evidence type="ECO:0000259" key="1">
    <source>
        <dbReference type="Pfam" id="PF13472"/>
    </source>
</evidence>
<dbReference type="GO" id="GO:0016788">
    <property type="term" value="F:hydrolase activity, acting on ester bonds"/>
    <property type="evidence" value="ECO:0007669"/>
    <property type="project" value="UniProtKB-ARBA"/>
</dbReference>
<dbReference type="AlphaFoldDB" id="A0A249MSK8"/>
<dbReference type="EMBL" id="CP022745">
    <property type="protein sequence ID" value="ASY44129.1"/>
    <property type="molecule type" value="Genomic_DNA"/>
</dbReference>
<dbReference type="Gene3D" id="3.40.50.1110">
    <property type="entry name" value="SGNH hydrolase"/>
    <property type="match status" value="1"/>
</dbReference>
<accession>A0A249MSK8</accession>
<evidence type="ECO:0000313" key="3">
    <source>
        <dbReference type="Proteomes" id="UP000217141"/>
    </source>
</evidence>
<gene>
    <name evidence="2" type="ORF">CJD35_06465</name>
</gene>
<proteinExistence type="predicted"/>
<organism evidence="2 3">
    <name type="scientific">Sphingobium xenophagum</name>
    <dbReference type="NCBI Taxonomy" id="121428"/>
    <lineage>
        <taxon>Bacteria</taxon>
        <taxon>Pseudomonadati</taxon>
        <taxon>Pseudomonadota</taxon>
        <taxon>Alphaproteobacteria</taxon>
        <taxon>Sphingomonadales</taxon>
        <taxon>Sphingomonadaceae</taxon>
        <taxon>Sphingobium</taxon>
    </lineage>
</organism>